<dbReference type="InterPro" id="IPR020422">
    <property type="entry name" value="TYR_PHOSPHATASE_DUAL_dom"/>
</dbReference>
<dbReference type="SMART" id="SM00195">
    <property type="entry name" value="DSPc"/>
    <property type="match status" value="1"/>
</dbReference>
<evidence type="ECO:0000256" key="4">
    <source>
        <dbReference type="ARBA" id="ARBA00022912"/>
    </source>
</evidence>
<dbReference type="GO" id="GO:0004725">
    <property type="term" value="F:protein tyrosine phosphatase activity"/>
    <property type="evidence" value="ECO:0007669"/>
    <property type="project" value="UniProtKB-EC"/>
</dbReference>
<evidence type="ECO:0000313" key="8">
    <source>
        <dbReference type="Proteomes" id="UP000276133"/>
    </source>
</evidence>
<keyword evidence="5" id="KW-0812">Transmembrane</keyword>
<dbReference type="SUPFAM" id="SSF52799">
    <property type="entry name" value="(Phosphotyrosine protein) phosphatases II"/>
    <property type="match status" value="1"/>
</dbReference>
<organism evidence="7 8">
    <name type="scientific">Brachionus plicatilis</name>
    <name type="common">Marine rotifer</name>
    <name type="synonym">Brachionus muelleri</name>
    <dbReference type="NCBI Taxonomy" id="10195"/>
    <lineage>
        <taxon>Eukaryota</taxon>
        <taxon>Metazoa</taxon>
        <taxon>Spiralia</taxon>
        <taxon>Gnathifera</taxon>
        <taxon>Rotifera</taxon>
        <taxon>Eurotatoria</taxon>
        <taxon>Monogononta</taxon>
        <taxon>Pseudotrocha</taxon>
        <taxon>Ploima</taxon>
        <taxon>Brachionidae</taxon>
        <taxon>Brachionus</taxon>
    </lineage>
</organism>
<keyword evidence="5" id="KW-0472">Membrane</keyword>
<dbReference type="Gene3D" id="3.90.190.10">
    <property type="entry name" value="Protein tyrosine phosphatase superfamily"/>
    <property type="match status" value="1"/>
</dbReference>
<dbReference type="InterPro" id="IPR000340">
    <property type="entry name" value="Dual-sp_phosphatase_cat-dom"/>
</dbReference>
<keyword evidence="8" id="KW-1185">Reference proteome</keyword>
<evidence type="ECO:0000313" key="7">
    <source>
        <dbReference type="EMBL" id="RNA04839.1"/>
    </source>
</evidence>
<evidence type="ECO:0000259" key="6">
    <source>
        <dbReference type="SMART" id="SM00195"/>
    </source>
</evidence>
<dbReference type="PANTHER" id="PTHR45848">
    <property type="entry name" value="DUAL SPECIFICITY PROTEIN PHOSPHATASE 12 FAMILY MEMBER"/>
    <property type="match status" value="1"/>
</dbReference>
<evidence type="ECO:0000256" key="2">
    <source>
        <dbReference type="ARBA" id="ARBA00013064"/>
    </source>
</evidence>
<dbReference type="InterPro" id="IPR029021">
    <property type="entry name" value="Prot-tyrosine_phosphatase-like"/>
</dbReference>
<evidence type="ECO:0000256" key="3">
    <source>
        <dbReference type="ARBA" id="ARBA00022801"/>
    </source>
</evidence>
<keyword evidence="3 7" id="KW-0378">Hydrolase</keyword>
<gene>
    <name evidence="7" type="ORF">BpHYR1_036964</name>
</gene>
<evidence type="ECO:0000256" key="1">
    <source>
        <dbReference type="ARBA" id="ARBA00008601"/>
    </source>
</evidence>
<comment type="similarity">
    <text evidence="1">Belongs to the protein-tyrosine phosphatase family. Non-receptor class dual specificity subfamily.</text>
</comment>
<dbReference type="Pfam" id="PF00782">
    <property type="entry name" value="DSPc"/>
    <property type="match status" value="1"/>
</dbReference>
<dbReference type="GO" id="GO:0008138">
    <property type="term" value="F:protein tyrosine/serine/threonine phosphatase activity"/>
    <property type="evidence" value="ECO:0007669"/>
    <property type="project" value="TreeGrafter"/>
</dbReference>
<dbReference type="PANTHER" id="PTHR45848:SF4">
    <property type="entry name" value="DUAL SPECIFICITY PROTEIN PHOSPHATASE 12"/>
    <property type="match status" value="1"/>
</dbReference>
<dbReference type="Proteomes" id="UP000276133">
    <property type="component" value="Unassembled WGS sequence"/>
</dbReference>
<dbReference type="EMBL" id="REGN01007945">
    <property type="protein sequence ID" value="RNA04839.1"/>
    <property type="molecule type" value="Genomic_DNA"/>
</dbReference>
<dbReference type="AlphaFoldDB" id="A0A3M7Q137"/>
<proteinExistence type="inferred from homology"/>
<keyword evidence="5" id="KW-1133">Transmembrane helix</keyword>
<protein>
    <recommendedName>
        <fullName evidence="2">protein-tyrosine-phosphatase</fullName>
        <ecNumber evidence="2">3.1.3.48</ecNumber>
    </recommendedName>
</protein>
<reference evidence="7 8" key="1">
    <citation type="journal article" date="2018" name="Sci. Rep.">
        <title>Genomic signatures of local adaptation to the degree of environmental predictability in rotifers.</title>
        <authorList>
            <person name="Franch-Gras L."/>
            <person name="Hahn C."/>
            <person name="Garcia-Roger E.M."/>
            <person name="Carmona M.J."/>
            <person name="Serra M."/>
            <person name="Gomez A."/>
        </authorList>
    </citation>
    <scope>NUCLEOTIDE SEQUENCE [LARGE SCALE GENOMIC DNA]</scope>
    <source>
        <strain evidence="7">HYR1</strain>
    </source>
</reference>
<sequence>MSVLKTNTSKINLIIPHLYLGDISAAYDTQLLSDLNITHVLTIEDNELDLKNQKKLEKYKFKKMADHPFVNLLDELDECLERWFVSFQGMSRSASFVIAYIMLKEKQSVKKTLDQVRQKRFVRPNKGFYNQLCAFHDMDFKVSKDSIIYKEYFNNIQQRKLRLGIIIKFGPYCLSLNNMVTKSYLVGLFFIAYFALILFQFTHTTRSDLCSDFRKKIWYDNFLGTFLPWYDNFKKGSGNMLKPQTDPAFHCYLYRFS</sequence>
<dbReference type="GO" id="GO:0005634">
    <property type="term" value="C:nucleus"/>
    <property type="evidence" value="ECO:0007669"/>
    <property type="project" value="TreeGrafter"/>
</dbReference>
<evidence type="ECO:0000256" key="5">
    <source>
        <dbReference type="SAM" id="Phobius"/>
    </source>
</evidence>
<keyword evidence="4" id="KW-0904">Protein phosphatase</keyword>
<dbReference type="OrthoDB" id="426001at2759"/>
<dbReference type="STRING" id="10195.A0A3M7Q137"/>
<feature type="transmembrane region" description="Helical" evidence="5">
    <location>
        <begin position="184"/>
        <end position="201"/>
    </location>
</feature>
<dbReference type="EC" id="3.1.3.48" evidence="2"/>
<comment type="caution">
    <text evidence="7">The sequence shown here is derived from an EMBL/GenBank/DDBJ whole genome shotgun (WGS) entry which is preliminary data.</text>
</comment>
<dbReference type="CDD" id="cd14498">
    <property type="entry name" value="DSP"/>
    <property type="match status" value="1"/>
</dbReference>
<name>A0A3M7Q137_BRAPC</name>
<accession>A0A3M7Q137</accession>
<feature type="domain" description="Tyrosine-protein phosphatase" evidence="6">
    <location>
        <begin position="10"/>
        <end position="138"/>
    </location>
</feature>